<dbReference type="Proteomes" id="UP001139408">
    <property type="component" value="Unassembled WGS sequence"/>
</dbReference>
<proteinExistence type="predicted"/>
<accession>A0A9X1ZAZ9</accession>
<name>A0A9X1ZAZ9_9GAMM</name>
<organism evidence="1 2">
    <name type="scientific">Shewanella algicola</name>
    <dbReference type="NCBI Taxonomy" id="640633"/>
    <lineage>
        <taxon>Bacteria</taxon>
        <taxon>Pseudomonadati</taxon>
        <taxon>Pseudomonadota</taxon>
        <taxon>Gammaproteobacteria</taxon>
        <taxon>Alteromonadales</taxon>
        <taxon>Shewanellaceae</taxon>
        <taxon>Shewanella</taxon>
    </lineage>
</organism>
<gene>
    <name evidence="1" type="ORF">L2749_17280</name>
</gene>
<protein>
    <recommendedName>
        <fullName evidence="3">Cytochrome oxidase assembly protein</fullName>
    </recommendedName>
</protein>
<dbReference type="EMBL" id="JAKILJ010000046">
    <property type="protein sequence ID" value="MCL1106982.1"/>
    <property type="molecule type" value="Genomic_DNA"/>
</dbReference>
<dbReference type="RefSeq" id="WP_188926304.1">
    <property type="nucleotide sequence ID" value="NZ_BMQI01000043.1"/>
</dbReference>
<keyword evidence="2" id="KW-1185">Reference proteome</keyword>
<evidence type="ECO:0008006" key="3">
    <source>
        <dbReference type="Google" id="ProtNLM"/>
    </source>
</evidence>
<evidence type="ECO:0000313" key="1">
    <source>
        <dbReference type="EMBL" id="MCL1106982.1"/>
    </source>
</evidence>
<sequence length="183" mass="20105">MNSQPKKNNKALILLLVVFVLPIAVAKLVLSLELYQGGATNKGALLATDINYSSLAMANPKPHSWQILYLLPQTCEQSCQDRLYLLNQSYIALGKNRDRVSPIILVESHSDTSILSTLQIPFEQVTANKAIAALMTQQQVIIVDPLGSLIMQYDDVAGRDANITQGKAMIADLRKMLKLSRVG</sequence>
<evidence type="ECO:0000313" key="2">
    <source>
        <dbReference type="Proteomes" id="UP001139408"/>
    </source>
</evidence>
<dbReference type="AlphaFoldDB" id="A0A9X1ZAZ9"/>
<comment type="caution">
    <text evidence="1">The sequence shown here is derived from an EMBL/GenBank/DDBJ whole genome shotgun (WGS) entry which is preliminary data.</text>
</comment>
<reference evidence="1" key="1">
    <citation type="submission" date="2022-01" db="EMBL/GenBank/DDBJ databases">
        <title>Whole genome-based taxonomy of the Shewanellaceae.</title>
        <authorList>
            <person name="Martin-Rodriguez A.J."/>
        </authorList>
    </citation>
    <scope>NUCLEOTIDE SEQUENCE</scope>
    <source>
        <strain evidence="1">DSM 23803</strain>
    </source>
</reference>